<reference evidence="3" key="1">
    <citation type="submission" date="2016-11" db="UniProtKB">
        <authorList>
            <consortium name="WormBaseParasite"/>
        </authorList>
    </citation>
    <scope>IDENTIFICATION</scope>
</reference>
<keyword evidence="1" id="KW-0812">Transmembrane</keyword>
<keyword evidence="2" id="KW-1185">Reference proteome</keyword>
<dbReference type="AlphaFoldDB" id="A0A1I7W5Z4"/>
<evidence type="ECO:0000313" key="2">
    <source>
        <dbReference type="Proteomes" id="UP000095283"/>
    </source>
</evidence>
<protein>
    <submittedName>
        <fullName evidence="3">Uncharacterized protein</fullName>
    </submittedName>
</protein>
<name>A0A1I7W5Z4_HETBA</name>
<keyword evidence="1" id="KW-1133">Transmembrane helix</keyword>
<evidence type="ECO:0000256" key="1">
    <source>
        <dbReference type="SAM" id="Phobius"/>
    </source>
</evidence>
<feature type="transmembrane region" description="Helical" evidence="1">
    <location>
        <begin position="149"/>
        <end position="172"/>
    </location>
</feature>
<sequence>MVYFKVSRIVFEKSEQFKILKIWYKKPKILKMSCGTYMHNVVFILVQCLFSAFQLKTAFEVHSCVVPNNTFSSWKYNKIMDAFITLNKNTIINVLIKIFVPILHYSRFPLKFIKNTQINPIFLLSPNPIHLQIKDHTIYNLNTKKKKKYFISLNFFLVFCTATRVLFVRLAVRFRFTYLKLGCESRMDIPNRNS</sequence>
<accession>A0A1I7W5Z4</accession>
<proteinExistence type="predicted"/>
<dbReference type="Proteomes" id="UP000095283">
    <property type="component" value="Unplaced"/>
</dbReference>
<organism evidence="2 3">
    <name type="scientific">Heterorhabditis bacteriophora</name>
    <name type="common">Entomopathogenic nematode worm</name>
    <dbReference type="NCBI Taxonomy" id="37862"/>
    <lineage>
        <taxon>Eukaryota</taxon>
        <taxon>Metazoa</taxon>
        <taxon>Ecdysozoa</taxon>
        <taxon>Nematoda</taxon>
        <taxon>Chromadorea</taxon>
        <taxon>Rhabditida</taxon>
        <taxon>Rhabditina</taxon>
        <taxon>Rhabditomorpha</taxon>
        <taxon>Strongyloidea</taxon>
        <taxon>Heterorhabditidae</taxon>
        <taxon>Heterorhabditis</taxon>
    </lineage>
</organism>
<keyword evidence="1" id="KW-0472">Membrane</keyword>
<evidence type="ECO:0000313" key="3">
    <source>
        <dbReference type="WBParaSite" id="Hba_00030"/>
    </source>
</evidence>
<dbReference type="WBParaSite" id="Hba_00030">
    <property type="protein sequence ID" value="Hba_00030"/>
    <property type="gene ID" value="Hba_00030"/>
</dbReference>